<dbReference type="AlphaFoldDB" id="A0A6L5Y001"/>
<accession>A0A6L5Y001</accession>
<gene>
    <name evidence="1" type="ORF">FYJ58_09155</name>
</gene>
<name>A0A6L5Y001_9FIRM</name>
<evidence type="ECO:0000313" key="1">
    <source>
        <dbReference type="EMBL" id="MSS64041.1"/>
    </source>
</evidence>
<dbReference type="EMBL" id="VUMT01000012">
    <property type="protein sequence ID" value="MSS64041.1"/>
    <property type="molecule type" value="Genomic_DNA"/>
</dbReference>
<protein>
    <recommendedName>
        <fullName evidence="3">Flagellar hook-associated protein 2 C-terminal domain-containing protein</fullName>
    </recommendedName>
</protein>
<organism evidence="1 2">
    <name type="scientific">Velocimicrobium porci</name>
    <dbReference type="NCBI Taxonomy" id="2606634"/>
    <lineage>
        <taxon>Bacteria</taxon>
        <taxon>Bacillati</taxon>
        <taxon>Bacillota</taxon>
        <taxon>Clostridia</taxon>
        <taxon>Lachnospirales</taxon>
        <taxon>Lachnospiraceae</taxon>
        <taxon>Velocimicrobium</taxon>
    </lineage>
</organism>
<dbReference type="Proteomes" id="UP000482209">
    <property type="component" value="Unassembled WGS sequence"/>
</dbReference>
<evidence type="ECO:0000313" key="2">
    <source>
        <dbReference type="Proteomes" id="UP000482209"/>
    </source>
</evidence>
<reference evidence="1 2" key="1">
    <citation type="submission" date="2019-08" db="EMBL/GenBank/DDBJ databases">
        <title>In-depth cultivation of the pig gut microbiome towards novel bacterial diversity and tailored functional studies.</title>
        <authorList>
            <person name="Wylensek D."/>
            <person name="Hitch T.C.A."/>
            <person name="Clavel T."/>
        </authorList>
    </citation>
    <scope>NUCLEOTIDE SEQUENCE [LARGE SCALE GENOMIC DNA]</scope>
    <source>
        <strain evidence="1 2">WCA-693-APC-MOT-I</strain>
    </source>
</reference>
<dbReference type="RefSeq" id="WP_154519446.1">
    <property type="nucleotide sequence ID" value="NZ_VUMT01000012.1"/>
</dbReference>
<sequence length="240" mass="26030">MTSFFGISDSFFGTNTTSTSYSGSSVLGDYAAIQNGSYRKLLNAYYSKKSSDSVESSDQTEETKLEKTNLLQTKSQADLLKKAADELKNGKLFEGTKDEETGKITYNTEEITKKLTSFVDAYNNMLDAADDVNTKSVLRKTLWMIGSTKSNSALLDKVGISIGKDNKLTVDKDKVSKADMNAMKTLFSGSGSYSAKVSGKAKEISNLSNSTLKTLSGGGSYTNRGDYNTLTTDALYNSLF</sequence>
<comment type="caution">
    <text evidence="1">The sequence shown here is derived from an EMBL/GenBank/DDBJ whole genome shotgun (WGS) entry which is preliminary data.</text>
</comment>
<evidence type="ECO:0008006" key="3">
    <source>
        <dbReference type="Google" id="ProtNLM"/>
    </source>
</evidence>
<proteinExistence type="predicted"/>
<keyword evidence="2" id="KW-1185">Reference proteome</keyword>